<gene>
    <name evidence="1" type="ordered locus">CVAR_2978</name>
</gene>
<evidence type="ECO:0000313" key="2">
    <source>
        <dbReference type="Proteomes" id="UP000006659"/>
    </source>
</evidence>
<dbReference type="STRING" id="858619.CVAR_2978"/>
<proteinExistence type="predicted"/>
<sequence>MVYNRRRLHSSLGYVPPVEFEMNLFNKPAAEAPEAA</sequence>
<dbReference type="EMBL" id="CP002917">
    <property type="protein sequence ID" value="AEK38320.1"/>
    <property type="molecule type" value="Genomic_DNA"/>
</dbReference>
<reference evidence="1 2" key="1">
    <citation type="journal article" date="2011" name="BMC Genomics">
        <title>Complete genome sequence of Corynebacterium variabile DSM 44702 isolated from the surface of smear-ripened cheeses and insights into cheese ripening and flavor generation.</title>
        <authorList>
            <person name="Schroeder J."/>
            <person name="Maus I."/>
            <person name="Trost E."/>
            <person name="Tauch A."/>
        </authorList>
    </citation>
    <scope>NUCLEOTIDE SEQUENCE [LARGE SCALE GENOMIC DNA]</scope>
    <source>
        <strain evidence="2">DSM 44702 / JCM 12073 / NCIMB 30131</strain>
    </source>
</reference>
<dbReference type="KEGG" id="cva:CVAR_2978"/>
<name>G0HI58_CORVD</name>
<dbReference type="AlphaFoldDB" id="G0HI58"/>
<dbReference type="Proteomes" id="UP000006659">
    <property type="component" value="Chromosome"/>
</dbReference>
<evidence type="ECO:0000313" key="1">
    <source>
        <dbReference type="EMBL" id="AEK38320.1"/>
    </source>
</evidence>
<organism evidence="1 2">
    <name type="scientific">Corynebacterium variabile (strain DSM 44702 / CIP 107183 / JCM 12073 / NCIMB 30131)</name>
    <name type="common">Corynebacterium mooreparkense</name>
    <dbReference type="NCBI Taxonomy" id="858619"/>
    <lineage>
        <taxon>Bacteria</taxon>
        <taxon>Bacillati</taxon>
        <taxon>Actinomycetota</taxon>
        <taxon>Actinomycetes</taxon>
        <taxon>Mycobacteriales</taxon>
        <taxon>Corynebacteriaceae</taxon>
        <taxon>Corynebacterium</taxon>
    </lineage>
</organism>
<dbReference type="HOGENOM" id="CLU_3355667_0_0_11"/>
<protein>
    <submittedName>
        <fullName evidence="1">Transposase for insertion sequence element</fullName>
    </submittedName>
</protein>
<accession>G0HI58</accession>